<dbReference type="GeneID" id="34567006"/>
<accession>A0A1G4ANS2</accession>
<name>A0A1G4ANS2_9PEZI</name>
<dbReference type="AlphaFoldDB" id="A0A1G4ANS2"/>
<dbReference type="Proteomes" id="UP000176998">
    <property type="component" value="Unassembled WGS sequence"/>
</dbReference>
<evidence type="ECO:0000313" key="2">
    <source>
        <dbReference type="Proteomes" id="UP000176998"/>
    </source>
</evidence>
<sequence length="31" mass="3465">MMTVDKVLLVISLTRLRAQSRLPARIDPSSP</sequence>
<keyword evidence="2" id="KW-1185">Reference proteome</keyword>
<gene>
    <name evidence="1" type="ORF">CORC01_13881</name>
</gene>
<proteinExistence type="predicted"/>
<organism evidence="1 2">
    <name type="scientific">Colletotrichum orchidophilum</name>
    <dbReference type="NCBI Taxonomy" id="1209926"/>
    <lineage>
        <taxon>Eukaryota</taxon>
        <taxon>Fungi</taxon>
        <taxon>Dikarya</taxon>
        <taxon>Ascomycota</taxon>
        <taxon>Pezizomycotina</taxon>
        <taxon>Sordariomycetes</taxon>
        <taxon>Hypocreomycetidae</taxon>
        <taxon>Glomerellales</taxon>
        <taxon>Glomerellaceae</taxon>
        <taxon>Colletotrichum</taxon>
    </lineage>
</organism>
<protein>
    <submittedName>
        <fullName evidence="1">Uncharacterized protein</fullName>
    </submittedName>
</protein>
<evidence type="ECO:0000313" key="1">
    <source>
        <dbReference type="EMBL" id="OHE90807.1"/>
    </source>
</evidence>
<comment type="caution">
    <text evidence="1">The sequence shown here is derived from an EMBL/GenBank/DDBJ whole genome shotgun (WGS) entry which is preliminary data.</text>
</comment>
<dbReference type="EMBL" id="MJBS01000221">
    <property type="protein sequence ID" value="OHE90807.1"/>
    <property type="molecule type" value="Genomic_DNA"/>
</dbReference>
<reference evidence="1 2" key="1">
    <citation type="submission" date="2016-09" db="EMBL/GenBank/DDBJ databases">
        <authorList>
            <person name="Capua I."/>
            <person name="De Benedictis P."/>
            <person name="Joannis T."/>
            <person name="Lombin L.H."/>
            <person name="Cattoli G."/>
        </authorList>
    </citation>
    <scope>NUCLEOTIDE SEQUENCE [LARGE SCALE GENOMIC DNA]</scope>
    <source>
        <strain evidence="1 2">IMI 309357</strain>
    </source>
</reference>
<dbReference type="RefSeq" id="XP_022467982.1">
    <property type="nucleotide sequence ID" value="XM_022625496.1"/>
</dbReference>